<keyword evidence="2" id="KW-1185">Reference proteome</keyword>
<protein>
    <submittedName>
        <fullName evidence="1">Putative F-box cyclin-like</fullName>
    </submittedName>
</protein>
<gene>
    <name evidence="1" type="ORF">SAMD00023353_0203980</name>
</gene>
<dbReference type="AlphaFoldDB" id="A0A1W2TP13"/>
<dbReference type="OrthoDB" id="5985073at2759"/>
<dbReference type="OMA" id="CVCRQWQ"/>
<evidence type="ECO:0000313" key="1">
    <source>
        <dbReference type="EMBL" id="GAP90133.1"/>
    </source>
</evidence>
<dbReference type="EMBL" id="DF977447">
    <property type="protein sequence ID" value="GAP90133.1"/>
    <property type="molecule type" value="Genomic_DNA"/>
</dbReference>
<reference evidence="1" key="1">
    <citation type="submission" date="2016-03" db="EMBL/GenBank/DDBJ databases">
        <title>Draft genome sequence of Rosellinia necatrix.</title>
        <authorList>
            <person name="Kanematsu S."/>
        </authorList>
    </citation>
    <scope>NUCLEOTIDE SEQUENCE [LARGE SCALE GENOMIC DNA]</scope>
    <source>
        <strain evidence="1">W97</strain>
    </source>
</reference>
<organism evidence="1">
    <name type="scientific">Rosellinia necatrix</name>
    <name type="common">White root-rot fungus</name>
    <dbReference type="NCBI Taxonomy" id="77044"/>
    <lineage>
        <taxon>Eukaryota</taxon>
        <taxon>Fungi</taxon>
        <taxon>Dikarya</taxon>
        <taxon>Ascomycota</taxon>
        <taxon>Pezizomycotina</taxon>
        <taxon>Sordariomycetes</taxon>
        <taxon>Xylariomycetidae</taxon>
        <taxon>Xylariales</taxon>
        <taxon>Xylariaceae</taxon>
        <taxon>Rosellinia</taxon>
    </lineage>
</organism>
<dbReference type="Proteomes" id="UP000054516">
    <property type="component" value="Unassembled WGS sequence"/>
</dbReference>
<proteinExistence type="predicted"/>
<evidence type="ECO:0000313" key="2">
    <source>
        <dbReference type="Proteomes" id="UP000054516"/>
    </source>
</evidence>
<dbReference type="STRING" id="77044.A0A1W2TP13"/>
<sequence>MAEISQLPLGVLEDIVCLAMASKAPGIRMGGLASVDRLWQSIVEKMTFQEIRISVEDISTLMAMLGGRPKRFSLVRCLIFTAELPGYSELECQLIESNQDRFYNDLAFSKSMNILLTHLREWPSTGRTLELQIRPWSPTDERHYDDGQWYRKYYSLVADDILHNQRLRGTCVTKLSFPDSSDRYVAASGTQGLFWAFPKLRDIEIRFWDAYIRQPDIVRRAVRRRMAKALDEMPSTVGSMKFHVQYFVPANQRYSGKKAYADTDVCDPLTVAYRNTTQKMTIVDTYGMLGTPELFWPRQVDAANPAPFWPNLKYMEVFYHIHDPDGEWLFGKDLREPIRVLADTPMHDLPPIYTPTRDKRPLQYRWTAYQNKMDEFYSSVVKAVANMPKLVHLRLQAITFWAKSLTPLHAFEFNIEGRVGYASWIGIPPFNPSDEVLKAWRVMAYERGISLTFEWREKDEE</sequence>
<accession>A0A1W2TP13</accession>
<name>A0A1W2TP13_ROSNE</name>